<dbReference type="CDD" id="cd00838">
    <property type="entry name" value="MPP_superfamily"/>
    <property type="match status" value="1"/>
</dbReference>
<dbReference type="STRING" id="1121409.SAMN02745124_01835"/>
<proteinExistence type="inferred from homology"/>
<name>A0A1M5VRA5_9BACT</name>
<reference evidence="3 4" key="1">
    <citation type="submission" date="2016-11" db="EMBL/GenBank/DDBJ databases">
        <authorList>
            <person name="Jaros S."/>
            <person name="Januszkiewicz K."/>
            <person name="Wedrychowicz H."/>
        </authorList>
    </citation>
    <scope>NUCLEOTIDE SEQUENCE [LARGE SCALE GENOMIC DNA]</scope>
    <source>
        <strain evidence="3 4">DSM 9705</strain>
    </source>
</reference>
<gene>
    <name evidence="3" type="ORF">SAMN02745124_01835</name>
</gene>
<organism evidence="3 4">
    <name type="scientific">Desulfofustis glycolicus DSM 9705</name>
    <dbReference type="NCBI Taxonomy" id="1121409"/>
    <lineage>
        <taxon>Bacteria</taxon>
        <taxon>Pseudomonadati</taxon>
        <taxon>Thermodesulfobacteriota</taxon>
        <taxon>Desulfobulbia</taxon>
        <taxon>Desulfobulbales</taxon>
        <taxon>Desulfocapsaceae</taxon>
        <taxon>Desulfofustis</taxon>
    </lineage>
</organism>
<dbReference type="Pfam" id="PF12850">
    <property type="entry name" value="Metallophos_2"/>
    <property type="match status" value="1"/>
</dbReference>
<dbReference type="SUPFAM" id="SSF56300">
    <property type="entry name" value="Metallo-dependent phosphatases"/>
    <property type="match status" value="1"/>
</dbReference>
<dbReference type="InterPro" id="IPR050126">
    <property type="entry name" value="Ap4A_hydrolase"/>
</dbReference>
<evidence type="ECO:0000313" key="4">
    <source>
        <dbReference type="Proteomes" id="UP000184139"/>
    </source>
</evidence>
<dbReference type="GO" id="GO:0016791">
    <property type="term" value="F:phosphatase activity"/>
    <property type="evidence" value="ECO:0007669"/>
    <property type="project" value="TreeGrafter"/>
</dbReference>
<dbReference type="OrthoDB" id="9813918at2"/>
<dbReference type="PANTHER" id="PTHR42850">
    <property type="entry name" value="METALLOPHOSPHOESTERASE"/>
    <property type="match status" value="1"/>
</dbReference>
<dbReference type="Gene3D" id="3.60.21.10">
    <property type="match status" value="1"/>
</dbReference>
<dbReference type="AlphaFoldDB" id="A0A1M5VRA5"/>
<feature type="domain" description="Calcineurin-like phosphoesterase" evidence="2">
    <location>
        <begin position="1"/>
        <end position="173"/>
    </location>
</feature>
<accession>A0A1M5VRA5</accession>
<dbReference type="PANTHER" id="PTHR42850:SF2">
    <property type="entry name" value="BLL5683 PROTEIN"/>
    <property type="match status" value="1"/>
</dbReference>
<evidence type="ECO:0000256" key="1">
    <source>
        <dbReference type="ARBA" id="ARBA00008950"/>
    </source>
</evidence>
<evidence type="ECO:0000313" key="3">
    <source>
        <dbReference type="EMBL" id="SHH77708.1"/>
    </source>
</evidence>
<dbReference type="Proteomes" id="UP000184139">
    <property type="component" value="Unassembled WGS sequence"/>
</dbReference>
<dbReference type="InterPro" id="IPR024654">
    <property type="entry name" value="Calcineurin-like_PHP_lpxH"/>
</dbReference>
<dbReference type="PIRSF" id="PIRSF000883">
    <property type="entry name" value="Pesterase_MJ0912"/>
    <property type="match status" value="1"/>
</dbReference>
<keyword evidence="4" id="KW-1185">Reference proteome</keyword>
<comment type="similarity">
    <text evidence="1">Belongs to the metallophosphoesterase superfamily. YfcE family.</text>
</comment>
<dbReference type="EMBL" id="FQXS01000009">
    <property type="protein sequence ID" value="SHH77708.1"/>
    <property type="molecule type" value="Genomic_DNA"/>
</dbReference>
<evidence type="ECO:0000259" key="2">
    <source>
        <dbReference type="Pfam" id="PF12850"/>
    </source>
</evidence>
<dbReference type="InterPro" id="IPR011152">
    <property type="entry name" value="Pesterase_MJ0912"/>
</dbReference>
<dbReference type="GO" id="GO:0005737">
    <property type="term" value="C:cytoplasm"/>
    <property type="evidence" value="ECO:0007669"/>
    <property type="project" value="TreeGrafter"/>
</dbReference>
<dbReference type="RefSeq" id="WP_073375394.1">
    <property type="nucleotide sequence ID" value="NZ_FQXS01000009.1"/>
</dbReference>
<dbReference type="InterPro" id="IPR029052">
    <property type="entry name" value="Metallo-depent_PP-like"/>
</dbReference>
<sequence>MRRAVIADIHGNNQALAAVLVDIEDQTVDEIISLGDTIGYGPEPERVVRTLIAAGIPSVLGNHELALINNDYFRLLNPTCQQSLARTRELLSEESLAWLAALPVVIFRDNARFLHGCPPSSTTEYLFDPSPIRLQRIFAGYPEAICFVGHTHLLSMFKITAAGTKLSATIGPGTTTIDPACRYLFICGSVGQPRDDHSNLAKYGIWDDERHTVEIRAVPYDVDTTVRLIKVKGFPDINARRLLWS</sequence>
<protein>
    <submittedName>
        <fullName evidence="3">Predicted phosphodiesterase</fullName>
    </submittedName>
</protein>